<dbReference type="Gene3D" id="2.120.10.70">
    <property type="entry name" value="Fucose-specific lectin"/>
    <property type="match status" value="1"/>
</dbReference>
<accession>A0ABQ3YE48</accession>
<proteinExistence type="predicted"/>
<dbReference type="PANTHER" id="PTHR21666">
    <property type="entry name" value="PEPTIDASE-RELATED"/>
    <property type="match status" value="1"/>
</dbReference>
<dbReference type="CDD" id="cd12797">
    <property type="entry name" value="M23_peptidase"/>
    <property type="match status" value="1"/>
</dbReference>
<organism evidence="3 4">
    <name type="scientific">Paractinoplanes deccanensis</name>
    <dbReference type="NCBI Taxonomy" id="113561"/>
    <lineage>
        <taxon>Bacteria</taxon>
        <taxon>Bacillati</taxon>
        <taxon>Actinomycetota</taxon>
        <taxon>Actinomycetes</taxon>
        <taxon>Micromonosporales</taxon>
        <taxon>Micromonosporaceae</taxon>
        <taxon>Paractinoplanes</taxon>
    </lineage>
</organism>
<feature type="domain" description="PLL-like beta propeller" evidence="2">
    <location>
        <begin position="229"/>
        <end position="505"/>
    </location>
</feature>
<protein>
    <recommendedName>
        <fullName evidence="5">M23 family metallopeptidase</fullName>
    </recommendedName>
</protein>
<dbReference type="PANTHER" id="PTHR21666:SF270">
    <property type="entry name" value="MUREIN HYDROLASE ACTIVATOR ENVC"/>
    <property type="match status" value="1"/>
</dbReference>
<dbReference type="Pfam" id="PF01551">
    <property type="entry name" value="Peptidase_M23"/>
    <property type="match status" value="1"/>
</dbReference>
<dbReference type="Gene3D" id="2.70.70.10">
    <property type="entry name" value="Glucose Permease (Domain IIA)"/>
    <property type="match status" value="1"/>
</dbReference>
<gene>
    <name evidence="3" type="ORF">Ade02nite_69320</name>
</gene>
<dbReference type="Pfam" id="PF26607">
    <property type="entry name" value="DUF8189"/>
    <property type="match status" value="1"/>
</dbReference>
<evidence type="ECO:0000259" key="1">
    <source>
        <dbReference type="Pfam" id="PF01551"/>
    </source>
</evidence>
<dbReference type="SUPFAM" id="SSF89372">
    <property type="entry name" value="Fucose-specific lectin"/>
    <property type="match status" value="2"/>
</dbReference>
<dbReference type="InterPro" id="IPR016047">
    <property type="entry name" value="M23ase_b-sheet_dom"/>
</dbReference>
<dbReference type="Proteomes" id="UP000609879">
    <property type="component" value="Unassembled WGS sequence"/>
</dbReference>
<reference evidence="3 4" key="1">
    <citation type="submission" date="2021-01" db="EMBL/GenBank/DDBJ databases">
        <title>Whole genome shotgun sequence of Actinoplanes deccanensis NBRC 13994.</title>
        <authorList>
            <person name="Komaki H."/>
            <person name="Tamura T."/>
        </authorList>
    </citation>
    <scope>NUCLEOTIDE SEQUENCE [LARGE SCALE GENOMIC DNA]</scope>
    <source>
        <strain evidence="3 4">NBRC 13994</strain>
    </source>
</reference>
<dbReference type="SUPFAM" id="SSF51261">
    <property type="entry name" value="Duplicated hybrid motif"/>
    <property type="match status" value="1"/>
</dbReference>
<evidence type="ECO:0000313" key="4">
    <source>
        <dbReference type="Proteomes" id="UP000609879"/>
    </source>
</evidence>
<comment type="caution">
    <text evidence="3">The sequence shown here is derived from an EMBL/GenBank/DDBJ whole genome shotgun (WGS) entry which is preliminary data.</text>
</comment>
<name>A0ABQ3YE48_9ACTN</name>
<evidence type="ECO:0008006" key="5">
    <source>
        <dbReference type="Google" id="ProtNLM"/>
    </source>
</evidence>
<dbReference type="InterPro" id="IPR058502">
    <property type="entry name" value="PLL-like_beta-prop"/>
</dbReference>
<evidence type="ECO:0000313" key="3">
    <source>
        <dbReference type="EMBL" id="GID78291.1"/>
    </source>
</evidence>
<sequence>MASYLRGLYYGGGTMQEHSAPAPEERADSPRPAFALPFSCGDVWELRSRANHNPQWGKIDFHRPEGGTLGSPVLASAAGRVTELDEKMGGVELAHGNNWYTLYLHMKPVVVRKNQRVGKGQVIGYVGNVGVTGSGKLPHLHYEQGHGRGEAGDVDFDGGESADRRRPVLQGVAVRLDGDSPVMPSTNTCPGGGSPSGLAEMPKMRGITQLHLFVRRYGDDALVHRWLEKSWAQEQMRDTRLADKPAVAAFLDGISVVSREHDNRVSEWRYTVDGGWHKAYLQGFLLSPPVILYWPRDRNLHAVGRGTDSRLWHWWSAGNGQWSKPELVDPSAHLAGTPALAVHRHALHIIARTTDDKVRDWMYAHTKWERGDLPGAATASPATVTYDGELWVYARGTDGHLWRWRSGEDRELGSVQPKWRSARLMDGSVDLGNAPAATVYRDQVHVVARTTDNAIHHWWGRKTTWQHERLPGAFTAAPSISAFGDQLHIAGRGTDGKLYTVWYDGKWNTTSHQVPTPGERPYPAASFTIRSATRPAPRGSKRIV</sequence>
<dbReference type="EMBL" id="BOMI01000144">
    <property type="protein sequence ID" value="GID78291.1"/>
    <property type="molecule type" value="Genomic_DNA"/>
</dbReference>
<dbReference type="InterPro" id="IPR050570">
    <property type="entry name" value="Cell_wall_metabolism_enzyme"/>
</dbReference>
<keyword evidence="4" id="KW-1185">Reference proteome</keyword>
<evidence type="ECO:0000259" key="2">
    <source>
        <dbReference type="Pfam" id="PF26607"/>
    </source>
</evidence>
<dbReference type="InterPro" id="IPR011055">
    <property type="entry name" value="Dup_hybrid_motif"/>
</dbReference>
<feature type="domain" description="M23ase beta-sheet core" evidence="1">
    <location>
        <begin position="69"/>
        <end position="144"/>
    </location>
</feature>